<feature type="compositionally biased region" description="Low complexity" evidence="1">
    <location>
        <begin position="157"/>
        <end position="169"/>
    </location>
</feature>
<feature type="region of interest" description="Disordered" evidence="1">
    <location>
        <begin position="144"/>
        <end position="277"/>
    </location>
</feature>
<feature type="compositionally biased region" description="Basic and acidic residues" evidence="1">
    <location>
        <begin position="516"/>
        <end position="525"/>
    </location>
</feature>
<feature type="region of interest" description="Disordered" evidence="1">
    <location>
        <begin position="723"/>
        <end position="782"/>
    </location>
</feature>
<keyword evidence="3" id="KW-1185">Reference proteome</keyword>
<dbReference type="Proteomes" id="UP001152607">
    <property type="component" value="Unassembled WGS sequence"/>
</dbReference>
<dbReference type="OrthoDB" id="5307331at2759"/>
<feature type="compositionally biased region" description="Basic residues" evidence="1">
    <location>
        <begin position="613"/>
        <end position="624"/>
    </location>
</feature>
<evidence type="ECO:0000313" key="2">
    <source>
        <dbReference type="EMBL" id="CAI6336320.1"/>
    </source>
</evidence>
<sequence length="914" mass="103704">MPNSTRKTSASGSATSPGRRSTRSASRTASVNSKTSKRSASTPKALKDFDWDSLDPALFNDFDFDPNLWADENLAAGNLPTTLDEPVVQGEVNHSDLQPSFNLLTNPLSAVPGQNGAQSDFLLEQPWDYNAPFYERPDLTPVPAHPSYYVAQPIQPSTPRRSSRGPSKTPVRDTFNGLDPSFSYGLQDHQYPEPIDPRLLGTGPYGAGNATRVPYPQYGTDDSLFIPESGPPSHPSRHARQSPIDPTGADRRRRSSSSHPTLRSRSSRSSGDERPNRCKSVFQETFKYEQPKTDPQKPWIRTNITTKGVTTRTAKCNSYDPNEYYVYTPNPLGDWSTRHNRFEYTRHGELAEPTYTAAQIRDFILSYPEDRERKIKLQLFIQVGPTDSARRYMSQSWPKCRFKECPVVRYEKGTILHGHYRVAFDERSFGTGNRYDPHQAASAYVHLYCMERFLDFEYICRKAHVYVDTRQFSGEPRGKYAASLAGRPECALAQDFVRYASRDNLRALDDFSNYPRHSDHADGSKTRSAAQIRQFEERGLGPSHILVNKGDLEVLMAEKRRMKTKAARKRKRQNENADDNDDDADEDDNDHYNIQRRRLVNEAKSQYVVSKRQAPKRPPRKTKATVRPQREPWEVDDDEDSADEHRPVASRSPNTRRSPRNARQRIDYTEPSNDPLYDSRNEQAYQSGHHQNAYQSAYQPGYQPRYDLLAEYQPEYERVYQPEIPTGYRPVQDYSRRTPPPVPYATKPRSGAPVTSGDVEFQEEEGPPRRRAGSVFIDPELEETNFDRLFQETLQRRSSSIGSYAPLRTGSILRPSSSGLRSAGPRSASTRSPRSAKIRSASSTNSRVSFARQASTRTFDSQAPPQDVEESVQTPQTPRRTRLQSKAMQKGNDAPKNVLGAKNAGVSKKRSRSY</sequence>
<feature type="compositionally biased region" description="Low complexity" evidence="1">
    <location>
        <begin position="821"/>
        <end position="835"/>
    </location>
</feature>
<feature type="region of interest" description="Disordered" evidence="1">
    <location>
        <begin position="797"/>
        <end position="914"/>
    </location>
</feature>
<feature type="compositionally biased region" description="Polar residues" evidence="1">
    <location>
        <begin position="840"/>
        <end position="864"/>
    </location>
</feature>
<feature type="compositionally biased region" description="Acidic residues" evidence="1">
    <location>
        <begin position="576"/>
        <end position="589"/>
    </location>
</feature>
<evidence type="ECO:0000256" key="1">
    <source>
        <dbReference type="SAM" id="MobiDB-lite"/>
    </source>
</evidence>
<protein>
    <submittedName>
        <fullName evidence="2">Uncharacterized protein</fullName>
    </submittedName>
</protein>
<evidence type="ECO:0000313" key="3">
    <source>
        <dbReference type="Proteomes" id="UP001152607"/>
    </source>
</evidence>
<feature type="region of interest" description="Disordered" evidence="1">
    <location>
        <begin position="510"/>
        <end position="529"/>
    </location>
</feature>
<dbReference type="EMBL" id="CAOQHR010000006">
    <property type="protein sequence ID" value="CAI6336320.1"/>
    <property type="molecule type" value="Genomic_DNA"/>
</dbReference>
<feature type="region of interest" description="Disordered" evidence="1">
    <location>
        <begin position="1"/>
        <end position="48"/>
    </location>
</feature>
<gene>
    <name evidence="2" type="ORF">PDIGIT_LOCUS9416</name>
</gene>
<reference evidence="2" key="1">
    <citation type="submission" date="2023-01" db="EMBL/GenBank/DDBJ databases">
        <authorList>
            <person name="Van Ghelder C."/>
            <person name="Rancurel C."/>
        </authorList>
    </citation>
    <scope>NUCLEOTIDE SEQUENCE</scope>
    <source>
        <strain evidence="2">CNCM I-4278</strain>
    </source>
</reference>
<feature type="region of interest" description="Disordered" evidence="1">
    <location>
        <begin position="564"/>
        <end position="690"/>
    </location>
</feature>
<proteinExistence type="predicted"/>
<organism evidence="2 3">
    <name type="scientific">Periconia digitata</name>
    <dbReference type="NCBI Taxonomy" id="1303443"/>
    <lineage>
        <taxon>Eukaryota</taxon>
        <taxon>Fungi</taxon>
        <taxon>Dikarya</taxon>
        <taxon>Ascomycota</taxon>
        <taxon>Pezizomycotina</taxon>
        <taxon>Dothideomycetes</taxon>
        <taxon>Pleosporomycetidae</taxon>
        <taxon>Pleosporales</taxon>
        <taxon>Massarineae</taxon>
        <taxon>Periconiaceae</taxon>
        <taxon>Periconia</taxon>
    </lineage>
</organism>
<accession>A0A9W4XPT0</accession>
<feature type="compositionally biased region" description="Polar residues" evidence="1">
    <location>
        <begin position="31"/>
        <end position="42"/>
    </location>
</feature>
<comment type="caution">
    <text evidence="2">The sequence shown here is derived from an EMBL/GenBank/DDBJ whole genome shotgun (WGS) entry which is preliminary data.</text>
</comment>
<dbReference type="AlphaFoldDB" id="A0A9W4XPT0"/>
<feature type="compositionally biased region" description="Low complexity" evidence="1">
    <location>
        <begin position="8"/>
        <end position="30"/>
    </location>
</feature>
<name>A0A9W4XPT0_9PLEO</name>
<feature type="compositionally biased region" description="Low complexity" evidence="1">
    <location>
        <begin position="257"/>
        <end position="269"/>
    </location>
</feature>